<dbReference type="Proteomes" id="UP001381693">
    <property type="component" value="Unassembled WGS sequence"/>
</dbReference>
<dbReference type="PANTHER" id="PTHR32026">
    <property type="entry name" value="METHYLTRANSFERASE-LIKE PROTEIN 24"/>
    <property type="match status" value="1"/>
</dbReference>
<dbReference type="InterPro" id="IPR026913">
    <property type="entry name" value="METTL24"/>
</dbReference>
<accession>A0AAN8WNL7</accession>
<dbReference type="PANTHER" id="PTHR32026:SF10">
    <property type="entry name" value="METHYLTRANSFERASE-LIKE PROTEIN 24-RELATED"/>
    <property type="match status" value="1"/>
</dbReference>
<protein>
    <recommendedName>
        <fullName evidence="1">Methyltransferase domain-containing protein</fullName>
    </recommendedName>
</protein>
<dbReference type="Pfam" id="PF13383">
    <property type="entry name" value="Methyltransf_22"/>
    <property type="match status" value="1"/>
</dbReference>
<proteinExistence type="predicted"/>
<organism evidence="2 3">
    <name type="scientific">Halocaridina rubra</name>
    <name type="common">Hawaiian red shrimp</name>
    <dbReference type="NCBI Taxonomy" id="373956"/>
    <lineage>
        <taxon>Eukaryota</taxon>
        <taxon>Metazoa</taxon>
        <taxon>Ecdysozoa</taxon>
        <taxon>Arthropoda</taxon>
        <taxon>Crustacea</taxon>
        <taxon>Multicrustacea</taxon>
        <taxon>Malacostraca</taxon>
        <taxon>Eumalacostraca</taxon>
        <taxon>Eucarida</taxon>
        <taxon>Decapoda</taxon>
        <taxon>Pleocyemata</taxon>
        <taxon>Caridea</taxon>
        <taxon>Atyoidea</taxon>
        <taxon>Atyidae</taxon>
        <taxon>Halocaridina</taxon>
    </lineage>
</organism>
<dbReference type="AlphaFoldDB" id="A0AAN8WNL7"/>
<evidence type="ECO:0000259" key="1">
    <source>
        <dbReference type="Pfam" id="PF13383"/>
    </source>
</evidence>
<dbReference type="EMBL" id="JAXCGZ010017311">
    <property type="protein sequence ID" value="KAK7068312.1"/>
    <property type="molecule type" value="Genomic_DNA"/>
</dbReference>
<name>A0AAN8WNL7_HALRR</name>
<evidence type="ECO:0000313" key="2">
    <source>
        <dbReference type="EMBL" id="KAK7068312.1"/>
    </source>
</evidence>
<evidence type="ECO:0000313" key="3">
    <source>
        <dbReference type="Proteomes" id="UP001381693"/>
    </source>
</evidence>
<dbReference type="InterPro" id="IPR025714">
    <property type="entry name" value="Methyltranfer_dom"/>
</dbReference>
<gene>
    <name evidence="2" type="ORF">SK128_004799</name>
</gene>
<feature type="domain" description="Methyltransferase" evidence="1">
    <location>
        <begin position="10"/>
        <end position="177"/>
    </location>
</feature>
<reference evidence="2 3" key="1">
    <citation type="submission" date="2023-11" db="EMBL/GenBank/DDBJ databases">
        <title>Halocaridina rubra genome assembly.</title>
        <authorList>
            <person name="Smith C."/>
        </authorList>
    </citation>
    <scope>NUCLEOTIDE SEQUENCE [LARGE SCALE GENOMIC DNA]</scope>
    <source>
        <strain evidence="2">EP-1</strain>
        <tissue evidence="2">Whole</tissue>
    </source>
</reference>
<sequence>MGGYYCNMKVDGEKRLCLDAEVLPMKNNCLVYSFGVGHDLTFDIDLEEFGCDVYAFDSDHSHANYPTFISDRLAFYKARIGTHFLREFQYRQENLPTGPFMVEYWPLSGLMKRLGHQGTQMFYLKMDIEGIEWDVFEKSIFKTDILEGTVQLSLEIHFDELRQNGSSKNTQELLDSVNKYLRVIRGLQTRGFQLAHWEPNYKGPELTSVAGLRFHVYSETFWVNLNYQRRKNEPRKTRRPKKLS</sequence>
<keyword evidence="3" id="KW-1185">Reference proteome</keyword>
<comment type="caution">
    <text evidence="2">The sequence shown here is derived from an EMBL/GenBank/DDBJ whole genome shotgun (WGS) entry which is preliminary data.</text>
</comment>